<dbReference type="PANTHER" id="PTHR18929:SF240">
    <property type="entry name" value="PROTEIN DISULFIDE-ISOMERASE"/>
    <property type="match status" value="1"/>
</dbReference>
<evidence type="ECO:0000256" key="7">
    <source>
        <dbReference type="ARBA" id="ARBA00022737"/>
    </source>
</evidence>
<evidence type="ECO:0000259" key="18">
    <source>
        <dbReference type="PROSITE" id="PS51352"/>
    </source>
</evidence>
<feature type="compositionally biased region" description="Polar residues" evidence="17">
    <location>
        <begin position="252"/>
        <end position="264"/>
    </location>
</feature>
<evidence type="ECO:0000256" key="11">
    <source>
        <dbReference type="ARBA" id="ARBA00023157"/>
    </source>
</evidence>
<feature type="compositionally biased region" description="Low complexity" evidence="17">
    <location>
        <begin position="79"/>
        <end position="94"/>
    </location>
</feature>
<evidence type="ECO:0000256" key="14">
    <source>
        <dbReference type="PIRSR" id="PIRSR605792-51"/>
    </source>
</evidence>
<dbReference type="PROSITE" id="PS51805">
    <property type="entry name" value="EPHD"/>
    <property type="match status" value="1"/>
</dbReference>
<dbReference type="NCBIfam" id="TIGR01126">
    <property type="entry name" value="pdi_dom"/>
    <property type="match status" value="2"/>
</dbReference>
<evidence type="ECO:0000256" key="17">
    <source>
        <dbReference type="SAM" id="MobiDB-lite"/>
    </source>
</evidence>
<name>A0A9D4SD13_DERFA</name>
<reference evidence="20" key="1">
    <citation type="submission" date="2020-06" db="EMBL/GenBank/DDBJ databases">
        <authorList>
            <person name="Ji K."/>
            <person name="Li J."/>
        </authorList>
    </citation>
    <scope>NUCLEOTIDE SEQUENCE</scope>
    <source>
        <strain evidence="20">JKM2019</strain>
        <tissue evidence="20">Whole body</tissue>
    </source>
</reference>
<keyword evidence="7" id="KW-0677">Repeat</keyword>
<keyword evidence="10" id="KW-0862">Zinc</keyword>
<feature type="compositionally biased region" description="Low complexity" evidence="17">
    <location>
        <begin position="417"/>
        <end position="430"/>
    </location>
</feature>
<gene>
    <name evidence="20" type="ORF">HUG17_8778</name>
</gene>
<dbReference type="PANTHER" id="PTHR18929">
    <property type="entry name" value="PROTEIN DISULFIDE ISOMERASE"/>
    <property type="match status" value="1"/>
</dbReference>
<feature type="compositionally biased region" description="Low complexity" evidence="17">
    <location>
        <begin position="235"/>
        <end position="250"/>
    </location>
</feature>
<dbReference type="GO" id="GO:0003756">
    <property type="term" value="F:protein disulfide isomerase activity"/>
    <property type="evidence" value="ECO:0007669"/>
    <property type="project" value="UniProtKB-EC"/>
</dbReference>
<dbReference type="SUPFAM" id="SSF52833">
    <property type="entry name" value="Thioredoxin-like"/>
    <property type="match status" value="4"/>
</dbReference>
<dbReference type="GO" id="GO:0008270">
    <property type="term" value="F:zinc ion binding"/>
    <property type="evidence" value="ECO:0007669"/>
    <property type="project" value="UniProtKB-KW"/>
</dbReference>
<comment type="catalytic activity">
    <reaction evidence="1 16">
        <text>Catalyzes the rearrangement of -S-S- bonds in proteins.</text>
        <dbReference type="EC" id="5.3.4.1"/>
    </reaction>
</comment>
<dbReference type="CDD" id="cd02961">
    <property type="entry name" value="PDI_a_family"/>
    <property type="match status" value="1"/>
</dbReference>
<keyword evidence="8" id="KW-0863">Zinc-finger</keyword>
<evidence type="ECO:0000256" key="12">
    <source>
        <dbReference type="ARBA" id="ARBA00023235"/>
    </source>
</evidence>
<keyword evidence="11 14" id="KW-1015">Disulfide bond</keyword>
<dbReference type="Pfam" id="PF13848">
    <property type="entry name" value="Thioredoxin_6"/>
    <property type="match status" value="1"/>
</dbReference>
<dbReference type="Pfam" id="PF00085">
    <property type="entry name" value="Thioredoxin"/>
    <property type="match status" value="2"/>
</dbReference>
<evidence type="ECO:0000256" key="10">
    <source>
        <dbReference type="ARBA" id="ARBA00022833"/>
    </source>
</evidence>
<feature type="region of interest" description="Disordered" evidence="17">
    <location>
        <begin position="1303"/>
        <end position="1333"/>
    </location>
</feature>
<evidence type="ECO:0000256" key="13">
    <source>
        <dbReference type="ARBA" id="ARBA00023284"/>
    </source>
</evidence>
<dbReference type="InterPro" id="IPR013766">
    <property type="entry name" value="Thioredoxin_domain"/>
</dbReference>
<comment type="caution">
    <text evidence="20">The sequence shown here is derived from an EMBL/GenBank/DDBJ whole genome shotgun (WGS) entry which is preliminary data.</text>
</comment>
<protein>
    <recommendedName>
        <fullName evidence="4 16">Protein disulfide-isomerase</fullName>
        <ecNumber evidence="4 16">5.3.4.1</ecNumber>
    </recommendedName>
</protein>
<dbReference type="Pfam" id="PF13771">
    <property type="entry name" value="zf-HC5HC2H"/>
    <property type="match status" value="1"/>
</dbReference>
<evidence type="ECO:0000256" key="6">
    <source>
        <dbReference type="ARBA" id="ARBA00022729"/>
    </source>
</evidence>
<dbReference type="InterPro" id="IPR013083">
    <property type="entry name" value="Znf_RING/FYVE/PHD"/>
</dbReference>
<feature type="compositionally biased region" description="Polar residues" evidence="17">
    <location>
        <begin position="100"/>
        <end position="109"/>
    </location>
</feature>
<dbReference type="PROSITE" id="PS51352">
    <property type="entry name" value="THIOREDOXIN_2"/>
    <property type="match status" value="2"/>
</dbReference>
<keyword evidence="12 16" id="KW-0413">Isomerase</keyword>
<dbReference type="FunFam" id="3.40.30.10:FF:000042">
    <property type="entry name" value="protein disulfide-isomerase A2"/>
    <property type="match status" value="1"/>
</dbReference>
<feature type="compositionally biased region" description="Pro residues" evidence="17">
    <location>
        <begin position="58"/>
        <end position="67"/>
    </location>
</feature>
<feature type="domain" description="Thioredoxin" evidence="18">
    <location>
        <begin position="1167"/>
        <end position="1308"/>
    </location>
</feature>
<evidence type="ECO:0000256" key="4">
    <source>
        <dbReference type="ARBA" id="ARBA00012723"/>
    </source>
</evidence>
<dbReference type="InterPro" id="IPR005792">
    <property type="entry name" value="Prot_disulphide_isomerase"/>
</dbReference>
<organism evidence="20">
    <name type="scientific">Dermatophagoides farinae</name>
    <name type="common">American house dust mite</name>
    <dbReference type="NCBI Taxonomy" id="6954"/>
    <lineage>
        <taxon>Eukaryota</taxon>
        <taxon>Metazoa</taxon>
        <taxon>Ecdysozoa</taxon>
        <taxon>Arthropoda</taxon>
        <taxon>Chelicerata</taxon>
        <taxon>Arachnida</taxon>
        <taxon>Acari</taxon>
        <taxon>Acariformes</taxon>
        <taxon>Sarcoptiformes</taxon>
        <taxon>Astigmata</taxon>
        <taxon>Psoroptidia</taxon>
        <taxon>Analgoidea</taxon>
        <taxon>Pyroglyphidae</taxon>
        <taxon>Dermatophagoidinae</taxon>
        <taxon>Dermatophagoides</taxon>
    </lineage>
</organism>
<evidence type="ECO:0000256" key="1">
    <source>
        <dbReference type="ARBA" id="ARBA00001182"/>
    </source>
</evidence>
<dbReference type="GO" id="GO:0034976">
    <property type="term" value="P:response to endoplasmic reticulum stress"/>
    <property type="evidence" value="ECO:0007669"/>
    <property type="project" value="TreeGrafter"/>
</dbReference>
<dbReference type="Gene3D" id="3.30.40.10">
    <property type="entry name" value="Zinc/RING finger domain, C3HC4 (zinc finger)"/>
    <property type="match status" value="1"/>
</dbReference>
<dbReference type="CDD" id="cd02982">
    <property type="entry name" value="PDI_b'_family"/>
    <property type="match status" value="1"/>
</dbReference>
<dbReference type="FunFam" id="3.40.30.10:FF:000027">
    <property type="entry name" value="protein disulfide-isomerase A2"/>
    <property type="match status" value="1"/>
</dbReference>
<feature type="compositionally biased region" description="Low complexity" evidence="17">
    <location>
        <begin position="712"/>
        <end position="732"/>
    </location>
</feature>
<feature type="region of interest" description="Disordered" evidence="17">
    <location>
        <begin position="58"/>
        <end position="109"/>
    </location>
</feature>
<evidence type="ECO:0000256" key="2">
    <source>
        <dbReference type="ARBA" id="ARBA00004319"/>
    </source>
</evidence>
<evidence type="ECO:0000256" key="3">
    <source>
        <dbReference type="ARBA" id="ARBA00006347"/>
    </source>
</evidence>
<evidence type="ECO:0000256" key="9">
    <source>
        <dbReference type="ARBA" id="ARBA00022824"/>
    </source>
</evidence>
<sequence>MSSSSSSYSMHSPIVTTQLDYSGPLSNDIYAGSSSSNRPSIYANHMMASNSYGPTYPLPPPPLPSLPTSPSFRSDMNDDPSISSPISSQPSNGSDHLRTTIHSHQQQQQYETAIVTMNDTQQQQMNVCGSGNGSHSSSSSSSLDGTIIDTNNTINNYPTYYNLDQNRLSATQLQHPQSSYGNINSNNPSISTSSMMVVPEFSPMAKNSLSPSSSASNSPPPPPHTPTERSPIEVNNSKNSNDGNNSNRTNLIRFSNKNGNQIGRKNSKNFPLDSNPLDDCESPNRNQKLKNKTRTTTSITGLQTDQTHDHSNHSYRCGSIETSSSRDSIKSNDSATTTSDGQSSSVYGGMSSSQCSTPNNWKSNNNSNNQQQQSTQQQQIEFRNFSNSNSIQTPKSSWCSTMNNYPMTRSTSSSWSQQQQQQHPHHQQQQMLPFQISGCTIPDGIIKKKRGRPFGSKNRRSLEHAVAATAASISTSNPRITTVATAVTTTTNASNNQLIDPNRMMKKRKSSMFIDIGINTNLSFDVHDNWNHHNNSNNNKDDQFEFESNVEHPLPLASKRKKIVGPVIRIDKSNDTKSANNSQQHDNCNARYSIVNNSHKSINNDSEQKSKRTSSSIWLSSLNRRKNNLQINQNNNNVQQKWYCILCQKPSNYKGLGELYGPYYIQSDHQRLQRLFSDLNDHTNMNDDDNNKTINHERRSLRKRTAEQQLVNNGDTTITTTMDNKNNKNGNMNETIEQSIQNHKTNNNDQPMEVWIHEDCIVWSTSVYVEGMKIRNLEPAIIESFDHICTKCKLPGATLGCIFKNCQMSPLHYLCAKEKDCDLDEEKFILSCSKHKKPLVVAIIQTTVNGGSVDDIEREENVLVLNNDNFNDAIAIPAILVEFYAPWCVHCKSLAPEYAKAATELAAEKSEILLAKVDATKETDLAENYDVRGYPTLKFFRNGKPIDYNGDRTAEGIIKWLKKKTGPPAQDLTTAEDAAKFRDSQEVVVVGYFPDKDSANAKLYLEVAAENDAIPFALITDKSVAESLAITEDGERVVLFKKFDENRNDFDGEYSVDNLKLFIAANSLPLAVEFNHDTAKKIFGGEIKSHLLLFISQKDDDYEKKIETYRSAAKSYKGKVLFVILNADDDEHEKIMEFFGIQKEQVPSMRLIRLEDEMTKFKPETNDFNEQSIKDFVAGVLDGKIKQHLLSQELPEDWDKNPVKILVSDNFDSVAFDKEKDVLVEFYAPWCGHCKNLAPVYEQLGEKYKDNQNVLITKMDATANELEHTKIASYPTFKLYKRDTNEIVDFNGERTLQGLSEFIESGGSKGASPPLEEVVEEEELDKENLKDEL</sequence>
<feature type="region of interest" description="Disordered" evidence="17">
    <location>
        <begin position="682"/>
        <end position="732"/>
    </location>
</feature>
<dbReference type="FunFam" id="3.40.30.10:FF:000030">
    <property type="entry name" value="Protein disulfide-isomerase"/>
    <property type="match status" value="1"/>
</dbReference>
<accession>A0A9D4SD13</accession>
<evidence type="ECO:0000259" key="19">
    <source>
        <dbReference type="PROSITE" id="PS51805"/>
    </source>
</evidence>
<dbReference type="CDD" id="cd02981">
    <property type="entry name" value="PDI_b_family"/>
    <property type="match status" value="1"/>
</dbReference>
<dbReference type="Proteomes" id="UP000828236">
    <property type="component" value="Unassembled WGS sequence"/>
</dbReference>
<dbReference type="FunFam" id="3.40.30.10:FF:000023">
    <property type="entry name" value="Protein disulfide-isomerase"/>
    <property type="match status" value="1"/>
</dbReference>
<feature type="compositionally biased region" description="Low complexity" evidence="17">
    <location>
        <begin position="204"/>
        <end position="217"/>
    </location>
</feature>
<evidence type="ECO:0000256" key="15">
    <source>
        <dbReference type="RuleBase" id="RU004208"/>
    </source>
</evidence>
<dbReference type="NCBIfam" id="TIGR01130">
    <property type="entry name" value="ER_PDI_fam"/>
    <property type="match status" value="1"/>
</dbReference>
<dbReference type="CDD" id="cd02995">
    <property type="entry name" value="PDI_a_PDI_a'_C"/>
    <property type="match status" value="1"/>
</dbReference>
<comment type="subcellular location">
    <subcellularLocation>
        <location evidence="2">Endoplasmic reticulum lumen</location>
    </subcellularLocation>
</comment>
<dbReference type="InterPro" id="IPR017937">
    <property type="entry name" value="Thioredoxin_CS"/>
</dbReference>
<feature type="disulfide bond" description="Redox-active" evidence="14">
    <location>
        <begin position="888"/>
        <end position="891"/>
    </location>
</feature>
<dbReference type="GO" id="GO:0006457">
    <property type="term" value="P:protein folding"/>
    <property type="evidence" value="ECO:0007669"/>
    <property type="project" value="TreeGrafter"/>
</dbReference>
<feature type="compositionally biased region" description="Low complexity" evidence="17">
    <location>
        <begin position="341"/>
        <end position="379"/>
    </location>
</feature>
<dbReference type="InterPro" id="IPR034732">
    <property type="entry name" value="EPHD"/>
</dbReference>
<feature type="compositionally biased region" description="Basic and acidic residues" evidence="17">
    <location>
        <begin position="682"/>
        <end position="698"/>
    </location>
</feature>
<feature type="compositionally biased region" description="Low complexity" evidence="17">
    <location>
        <begin position="323"/>
        <end position="334"/>
    </location>
</feature>
<dbReference type="EC" id="5.3.4.1" evidence="4 16"/>
<evidence type="ECO:0000313" key="20">
    <source>
        <dbReference type="EMBL" id="KAH7637674.1"/>
    </source>
</evidence>
<evidence type="ECO:0000256" key="5">
    <source>
        <dbReference type="ARBA" id="ARBA00022723"/>
    </source>
</evidence>
<reference evidence="20" key="2">
    <citation type="journal article" date="2021" name="World Allergy Organ. J.">
        <title>Chromosome-level assembly of Dermatophagoides farinae genome and transcriptome reveals two novel allergens Der f 37 and Der f 39.</title>
        <authorList>
            <person name="Chen J."/>
            <person name="Cai Z."/>
            <person name="Fan D."/>
            <person name="Hu J."/>
            <person name="Hou Y."/>
            <person name="He Y."/>
            <person name="Zhang Z."/>
            <person name="Zhao Z."/>
            <person name="Gao P."/>
            <person name="Hu W."/>
            <person name="Sun J."/>
            <person name="Li J."/>
            <person name="Ji K."/>
        </authorList>
    </citation>
    <scope>NUCLEOTIDE SEQUENCE</scope>
    <source>
        <strain evidence="20">JKM2019</strain>
    </source>
</reference>
<dbReference type="InterPro" id="IPR005788">
    <property type="entry name" value="PDI_thioredoxin-like_dom"/>
</dbReference>
<feature type="compositionally biased region" description="Polar residues" evidence="17">
    <location>
        <begin position="294"/>
        <end position="305"/>
    </location>
</feature>
<comment type="similarity">
    <text evidence="3 15">Belongs to the protein disulfide isomerase family.</text>
</comment>
<proteinExistence type="inferred from homology"/>
<keyword evidence="13 14" id="KW-0676">Redox-active center</keyword>
<evidence type="ECO:0000256" key="8">
    <source>
        <dbReference type="ARBA" id="ARBA00022771"/>
    </source>
</evidence>
<dbReference type="PRINTS" id="PR00421">
    <property type="entry name" value="THIOREDOXIN"/>
</dbReference>
<dbReference type="Gene3D" id="3.40.30.10">
    <property type="entry name" value="Glutaredoxin"/>
    <property type="match status" value="4"/>
</dbReference>
<feature type="disulfide bond" description="Redox-active" evidence="14">
    <location>
        <begin position="1231"/>
        <end position="1234"/>
    </location>
</feature>
<dbReference type="InterPro" id="IPR036249">
    <property type="entry name" value="Thioredoxin-like_sf"/>
</dbReference>
<feature type="domain" description="PHD-type" evidence="19">
    <location>
        <begin position="726"/>
        <end position="836"/>
    </location>
</feature>
<feature type="domain" description="Thioredoxin" evidence="18">
    <location>
        <begin position="833"/>
        <end position="966"/>
    </location>
</feature>
<evidence type="ECO:0000256" key="16">
    <source>
        <dbReference type="RuleBase" id="RU361130"/>
    </source>
</evidence>
<dbReference type="PROSITE" id="PS00194">
    <property type="entry name" value="THIOREDOXIN_1"/>
    <property type="match status" value="2"/>
</dbReference>
<dbReference type="GO" id="GO:0005788">
    <property type="term" value="C:endoplasmic reticulum lumen"/>
    <property type="evidence" value="ECO:0007669"/>
    <property type="project" value="UniProtKB-SubCell"/>
</dbReference>
<keyword evidence="9" id="KW-0256">Endoplasmic reticulum</keyword>
<dbReference type="EMBL" id="SDOV01000008">
    <property type="protein sequence ID" value="KAH7637674.1"/>
    <property type="molecule type" value="Genomic_DNA"/>
</dbReference>
<feature type="compositionally biased region" description="Polar residues" evidence="17">
    <location>
        <begin position="380"/>
        <end position="416"/>
    </location>
</feature>
<keyword evidence="5" id="KW-0479">Metal-binding</keyword>
<feature type="region of interest" description="Disordered" evidence="17">
    <location>
        <begin position="204"/>
        <end position="430"/>
    </location>
</feature>
<keyword evidence="6" id="KW-0732">Signal</keyword>